<sequence>MSIRQHGFTRTTLAHSVLSLPEPHFEPLSDSAVTTLFGEGDTARRTLINAWLDEGIVHIRTAALVSNVKDALLARLEYNVPALDYLTEAFALVASPGLGIPPLDLRPAVQHAASIADEACRVAGDTSIGPSWYTKRATLAAIYTAAELHQLASPQTAPGFLGSLFDSASDMQSVLSEAENSRSMLPRAGQRLPKVLVYFDTILQAGKCNSKRRAMGPVSVRAMNSLSV</sequence>
<dbReference type="Proteomes" id="UP001203297">
    <property type="component" value="Unassembled WGS sequence"/>
</dbReference>
<dbReference type="AlphaFoldDB" id="A0AAD4M6F6"/>
<reference evidence="2" key="1">
    <citation type="journal article" date="2022" name="New Phytol.">
        <title>Evolutionary transition to the ectomycorrhizal habit in the genomes of a hyperdiverse lineage of mushroom-forming fungi.</title>
        <authorList>
            <person name="Looney B."/>
            <person name="Miyauchi S."/>
            <person name="Morin E."/>
            <person name="Drula E."/>
            <person name="Courty P.E."/>
            <person name="Kohler A."/>
            <person name="Kuo A."/>
            <person name="LaButti K."/>
            <person name="Pangilinan J."/>
            <person name="Lipzen A."/>
            <person name="Riley R."/>
            <person name="Andreopoulos W."/>
            <person name="He G."/>
            <person name="Johnson J."/>
            <person name="Nolan M."/>
            <person name="Tritt A."/>
            <person name="Barry K.W."/>
            <person name="Grigoriev I.V."/>
            <person name="Nagy L.G."/>
            <person name="Hibbett D."/>
            <person name="Henrissat B."/>
            <person name="Matheny P.B."/>
            <person name="Labbe J."/>
            <person name="Martin F.M."/>
        </authorList>
    </citation>
    <scope>NUCLEOTIDE SEQUENCE</scope>
    <source>
        <strain evidence="2">BPL690</strain>
    </source>
</reference>
<evidence type="ECO:0000259" key="1">
    <source>
        <dbReference type="Pfam" id="PF08511"/>
    </source>
</evidence>
<organism evidence="2 3">
    <name type="scientific">Multifurca ochricompacta</name>
    <dbReference type="NCBI Taxonomy" id="376703"/>
    <lineage>
        <taxon>Eukaryota</taxon>
        <taxon>Fungi</taxon>
        <taxon>Dikarya</taxon>
        <taxon>Basidiomycota</taxon>
        <taxon>Agaricomycotina</taxon>
        <taxon>Agaricomycetes</taxon>
        <taxon>Russulales</taxon>
        <taxon>Russulaceae</taxon>
        <taxon>Multifurca</taxon>
    </lineage>
</organism>
<proteinExistence type="predicted"/>
<protein>
    <recommendedName>
        <fullName evidence="1">COQ9 C-terminal domain-containing protein</fullName>
    </recommendedName>
</protein>
<comment type="caution">
    <text evidence="2">The sequence shown here is derived from an EMBL/GenBank/DDBJ whole genome shotgun (WGS) entry which is preliminary data.</text>
</comment>
<dbReference type="Pfam" id="PF08511">
    <property type="entry name" value="COQ9"/>
    <property type="match status" value="1"/>
</dbReference>
<name>A0AAD4M6F6_9AGAM</name>
<keyword evidence="3" id="KW-1185">Reference proteome</keyword>
<gene>
    <name evidence="2" type="ORF">B0F90DRAFT_1815975</name>
</gene>
<feature type="domain" description="COQ9 C-terminal" evidence="1">
    <location>
        <begin position="108"/>
        <end position="152"/>
    </location>
</feature>
<evidence type="ECO:0000313" key="3">
    <source>
        <dbReference type="Proteomes" id="UP001203297"/>
    </source>
</evidence>
<accession>A0AAD4M6F6</accession>
<dbReference type="EMBL" id="WTXG01000008">
    <property type="protein sequence ID" value="KAI0303676.1"/>
    <property type="molecule type" value="Genomic_DNA"/>
</dbReference>
<evidence type="ECO:0000313" key="2">
    <source>
        <dbReference type="EMBL" id="KAI0303676.1"/>
    </source>
</evidence>
<dbReference type="InterPro" id="IPR013718">
    <property type="entry name" value="COQ9_C"/>
</dbReference>